<reference evidence="13 14" key="1">
    <citation type="submission" date="2019-11" db="EMBL/GenBank/DDBJ databases">
        <title>Comparative genomics of hydrocarbon-degrading Desulfosarcina strains.</title>
        <authorList>
            <person name="Watanabe M."/>
            <person name="Kojima H."/>
            <person name="Fukui M."/>
        </authorList>
    </citation>
    <scope>NUCLEOTIDE SEQUENCE [LARGE SCALE GENOMIC DNA]</scope>
    <source>
        <strain evidence="14">oXyS1</strain>
    </source>
</reference>
<organism evidence="13 14">
    <name type="scientific">Desulfosarcina ovata subsp. ovata</name>
    <dbReference type="NCBI Taxonomy" id="2752305"/>
    <lineage>
        <taxon>Bacteria</taxon>
        <taxon>Pseudomonadati</taxon>
        <taxon>Thermodesulfobacteriota</taxon>
        <taxon>Desulfobacteria</taxon>
        <taxon>Desulfobacterales</taxon>
        <taxon>Desulfosarcinaceae</taxon>
        <taxon>Desulfosarcina</taxon>
    </lineage>
</organism>
<evidence type="ECO:0000256" key="9">
    <source>
        <dbReference type="ARBA" id="ARBA00023315"/>
    </source>
</evidence>
<dbReference type="NCBIfam" id="TIGR02946">
    <property type="entry name" value="acyl_WS_DGAT"/>
    <property type="match status" value="1"/>
</dbReference>
<sequence length="474" mass="53564">MVKMKQLTGADEMWFSLESQNTPMHISDVHIYNPVTAPGKHVSQKDVLNYIEKRVDSLPMREKRFPVPFNADYSYWVDDENFDLKNHIRFTTLSKPGTWKQFCSEVERIIAIPLDMSRPLWEMHIIEGLNKIDGIPEGCFAVVHKKHHGQFDGSSATYVKSVLHTLDPAAKELPPKQTTPADKAPSQLDLFYRTMFRNTVIKPMERMNFLYRTLPDLPQAMQAAVEDAMKMGSAVRTRFSKAIPSLSRVIEARPFPLQDILRFRKLVPGATVNDVVITIFAGALRKYLMHHNELPEEPLRGLIPIAVRKEEEIGAGGNKVFSMITVTHTDVEDPVERLAKVHQATQYSKKFTDTLGGRSMNEMLELSPLAMIDLSIKMAQGVKLANFNSPLYSGFGMSNVPGSRESLYFCGAQQIRCFNWGFLMDGMGLLLAAGSYGDELVFSTMSCPEMMPDSDFFADCIQKSHDELYHLKNG</sequence>
<dbReference type="EC" id="2.3.1.20" evidence="4"/>
<evidence type="ECO:0000256" key="6">
    <source>
        <dbReference type="ARBA" id="ARBA00022679"/>
    </source>
</evidence>
<evidence type="ECO:0000256" key="7">
    <source>
        <dbReference type="ARBA" id="ARBA00022798"/>
    </source>
</evidence>
<dbReference type="Proteomes" id="UP000422108">
    <property type="component" value="Chromosome"/>
</dbReference>
<keyword evidence="8" id="KW-0443">Lipid metabolism</keyword>
<comment type="similarity">
    <text evidence="3">Belongs to the long-chain O-acyltransferase family.</text>
</comment>
<dbReference type="InterPro" id="IPR004255">
    <property type="entry name" value="O-acyltransferase_WSD1_N"/>
</dbReference>
<evidence type="ECO:0000259" key="12">
    <source>
        <dbReference type="Pfam" id="PF06974"/>
    </source>
</evidence>
<dbReference type="GO" id="GO:0071731">
    <property type="term" value="P:response to nitric oxide"/>
    <property type="evidence" value="ECO:0007669"/>
    <property type="project" value="TreeGrafter"/>
</dbReference>
<dbReference type="InterPro" id="IPR009721">
    <property type="entry name" value="O-acyltransferase_WSD1_C"/>
</dbReference>
<comment type="catalytic activity">
    <reaction evidence="10">
        <text>an acyl-CoA + a 1,2-diacyl-sn-glycerol = a triacyl-sn-glycerol + CoA</text>
        <dbReference type="Rhea" id="RHEA:10868"/>
        <dbReference type="ChEBI" id="CHEBI:17815"/>
        <dbReference type="ChEBI" id="CHEBI:57287"/>
        <dbReference type="ChEBI" id="CHEBI:58342"/>
        <dbReference type="ChEBI" id="CHEBI:64615"/>
        <dbReference type="EC" id="2.3.1.20"/>
    </reaction>
</comment>
<dbReference type="GO" id="GO:0019432">
    <property type="term" value="P:triglyceride biosynthetic process"/>
    <property type="evidence" value="ECO:0007669"/>
    <property type="project" value="UniProtKB-UniPathway"/>
</dbReference>
<evidence type="ECO:0000256" key="10">
    <source>
        <dbReference type="ARBA" id="ARBA00048109"/>
    </source>
</evidence>
<dbReference type="GO" id="GO:0005886">
    <property type="term" value="C:plasma membrane"/>
    <property type="evidence" value="ECO:0007669"/>
    <property type="project" value="TreeGrafter"/>
</dbReference>
<evidence type="ECO:0000259" key="11">
    <source>
        <dbReference type="Pfam" id="PF03007"/>
    </source>
</evidence>
<evidence type="ECO:0000256" key="5">
    <source>
        <dbReference type="ARBA" id="ARBA00022516"/>
    </source>
</evidence>
<comment type="pathway">
    <text evidence="2">Lipid metabolism.</text>
</comment>
<dbReference type="PANTHER" id="PTHR31650">
    <property type="entry name" value="O-ACYLTRANSFERASE (WSD1-LIKE) FAMILY PROTEIN"/>
    <property type="match status" value="1"/>
</dbReference>
<keyword evidence="14" id="KW-1185">Reference proteome</keyword>
<name>A0A5K8A6Y5_9BACT</name>
<evidence type="ECO:0000256" key="3">
    <source>
        <dbReference type="ARBA" id="ARBA00009587"/>
    </source>
</evidence>
<dbReference type="Pfam" id="PF06974">
    <property type="entry name" value="WS_DGAT_C"/>
    <property type="match status" value="1"/>
</dbReference>
<dbReference type="PANTHER" id="PTHR31650:SF1">
    <property type="entry name" value="WAX ESTER SYNTHASE_DIACYLGLYCEROL ACYLTRANSFERASE 4-RELATED"/>
    <property type="match status" value="1"/>
</dbReference>
<evidence type="ECO:0000313" key="14">
    <source>
        <dbReference type="Proteomes" id="UP000422108"/>
    </source>
</evidence>
<comment type="pathway">
    <text evidence="1">Glycerolipid metabolism; triacylglycerol biosynthesis.</text>
</comment>
<feature type="domain" description="O-acyltransferase WSD1 C-terminal" evidence="12">
    <location>
        <begin position="317"/>
        <end position="468"/>
    </location>
</feature>
<dbReference type="InterPro" id="IPR014292">
    <property type="entry name" value="Acyl_transf_WS/DGAT"/>
</dbReference>
<dbReference type="UniPathway" id="UPA00282"/>
<protein>
    <recommendedName>
        <fullName evidence="4">diacylglycerol O-acyltransferase</fullName>
        <ecNumber evidence="4">2.3.1.20</ecNumber>
    </recommendedName>
</protein>
<dbReference type="EMBL" id="AP021879">
    <property type="protein sequence ID" value="BBO88239.1"/>
    <property type="molecule type" value="Genomic_DNA"/>
</dbReference>
<proteinExistence type="inferred from homology"/>
<keyword evidence="7" id="KW-0319">Glycerol metabolism</keyword>
<evidence type="ECO:0000256" key="1">
    <source>
        <dbReference type="ARBA" id="ARBA00004771"/>
    </source>
</evidence>
<feature type="domain" description="O-acyltransferase WSD1-like N-terminal" evidence="11">
    <location>
        <begin position="7"/>
        <end position="276"/>
    </location>
</feature>
<evidence type="ECO:0000313" key="13">
    <source>
        <dbReference type="EMBL" id="BBO88239.1"/>
    </source>
</evidence>
<evidence type="ECO:0000256" key="4">
    <source>
        <dbReference type="ARBA" id="ARBA00013244"/>
    </source>
</evidence>
<dbReference type="GO" id="GO:0001666">
    <property type="term" value="P:response to hypoxia"/>
    <property type="evidence" value="ECO:0007669"/>
    <property type="project" value="TreeGrafter"/>
</dbReference>
<keyword evidence="9 13" id="KW-0012">Acyltransferase</keyword>
<dbReference type="InterPro" id="IPR045034">
    <property type="entry name" value="O-acyltransferase_WSD1-like"/>
</dbReference>
<keyword evidence="5" id="KW-0444">Lipid biosynthesis</keyword>
<dbReference type="Pfam" id="PF03007">
    <property type="entry name" value="WS_DGAT_cat"/>
    <property type="match status" value="1"/>
</dbReference>
<keyword evidence="6 13" id="KW-0808">Transferase</keyword>
<evidence type="ECO:0000256" key="8">
    <source>
        <dbReference type="ARBA" id="ARBA00023098"/>
    </source>
</evidence>
<accession>A0A5K8A6Y5</accession>
<gene>
    <name evidence="13" type="ORF">DSCOOX_14190</name>
</gene>
<dbReference type="GO" id="GO:0004144">
    <property type="term" value="F:diacylglycerol O-acyltransferase activity"/>
    <property type="evidence" value="ECO:0007669"/>
    <property type="project" value="UniProtKB-EC"/>
</dbReference>
<dbReference type="GO" id="GO:0051701">
    <property type="term" value="P:biological process involved in interaction with host"/>
    <property type="evidence" value="ECO:0007669"/>
    <property type="project" value="TreeGrafter"/>
</dbReference>
<dbReference type="GO" id="GO:0006071">
    <property type="term" value="P:glycerol metabolic process"/>
    <property type="evidence" value="ECO:0007669"/>
    <property type="project" value="UniProtKB-KW"/>
</dbReference>
<evidence type="ECO:0000256" key="2">
    <source>
        <dbReference type="ARBA" id="ARBA00005189"/>
    </source>
</evidence>
<dbReference type="AlphaFoldDB" id="A0A5K8A6Y5"/>